<dbReference type="EMBL" id="LLXX01000118">
    <property type="protein sequence ID" value="KRR05585.1"/>
    <property type="molecule type" value="Genomic_DNA"/>
</dbReference>
<comment type="caution">
    <text evidence="1">The sequence shown here is derived from an EMBL/GenBank/DDBJ whole genome shotgun (WGS) entry which is preliminary data.</text>
</comment>
<evidence type="ECO:0000313" key="1">
    <source>
        <dbReference type="EMBL" id="KRR05585.1"/>
    </source>
</evidence>
<reference evidence="1 2" key="1">
    <citation type="submission" date="2014-03" db="EMBL/GenBank/DDBJ databases">
        <title>Bradyrhizobium valentinum sp. nov., isolated from effective nodules of Lupinus mariae-josephae, a lupine endemic of basic-lime soils in Eastern Spain.</title>
        <authorList>
            <person name="Duran D."/>
            <person name="Rey L."/>
            <person name="Navarro A."/>
            <person name="Busquets A."/>
            <person name="Imperial J."/>
            <person name="Ruiz-Argueso T."/>
        </authorList>
    </citation>
    <scope>NUCLEOTIDE SEQUENCE [LARGE SCALE GENOMIC DNA]</scope>
    <source>
        <strain evidence="1 2">LmjM3</strain>
    </source>
</reference>
<proteinExistence type="predicted"/>
<keyword evidence="2" id="KW-1185">Reference proteome</keyword>
<dbReference type="AlphaFoldDB" id="A0A0R3LCJ3"/>
<name>A0A0R3LCJ3_9BRAD</name>
<gene>
    <name evidence="1" type="ORF">CP49_03685</name>
</gene>
<protein>
    <submittedName>
        <fullName evidence="1">Uncharacterized protein</fullName>
    </submittedName>
</protein>
<dbReference type="Proteomes" id="UP000051913">
    <property type="component" value="Unassembled WGS sequence"/>
</dbReference>
<sequence length="61" mass="7333">MTAKLSQLRRTYFSSIDNKRIEIRVSGSPQQTCDRRLGSFDRRLDRSNDLWIRIERMTARM</sequence>
<accession>A0A0R3LCJ3</accession>
<evidence type="ECO:0000313" key="2">
    <source>
        <dbReference type="Proteomes" id="UP000051913"/>
    </source>
</evidence>
<organism evidence="1 2">
    <name type="scientific">Bradyrhizobium valentinum</name>
    <dbReference type="NCBI Taxonomy" id="1518501"/>
    <lineage>
        <taxon>Bacteria</taxon>
        <taxon>Pseudomonadati</taxon>
        <taxon>Pseudomonadota</taxon>
        <taxon>Alphaproteobacteria</taxon>
        <taxon>Hyphomicrobiales</taxon>
        <taxon>Nitrobacteraceae</taxon>
        <taxon>Bradyrhizobium</taxon>
    </lineage>
</organism>